<dbReference type="AlphaFoldDB" id="A0ABD1U2V3"/>
<evidence type="ECO:0000313" key="2">
    <source>
        <dbReference type="Proteomes" id="UP001604336"/>
    </source>
</evidence>
<protein>
    <submittedName>
        <fullName evidence="1">Uncharacterized protein</fullName>
    </submittedName>
</protein>
<accession>A0ABD1U2V3</accession>
<comment type="caution">
    <text evidence="1">The sequence shown here is derived from an EMBL/GenBank/DDBJ whole genome shotgun (WGS) entry which is preliminary data.</text>
</comment>
<evidence type="ECO:0000313" key="1">
    <source>
        <dbReference type="EMBL" id="KAL2519336.1"/>
    </source>
</evidence>
<reference evidence="2" key="1">
    <citation type="submission" date="2024-07" db="EMBL/GenBank/DDBJ databases">
        <title>Two chromosome-level genome assemblies of Korean endemic species Abeliophyllum distichum and Forsythia ovata (Oleaceae).</title>
        <authorList>
            <person name="Jang H."/>
        </authorList>
    </citation>
    <scope>NUCLEOTIDE SEQUENCE [LARGE SCALE GENOMIC DNA]</scope>
</reference>
<name>A0ABD1U2V3_9LAMI</name>
<dbReference type="EMBL" id="JBFOLK010000004">
    <property type="protein sequence ID" value="KAL2519336.1"/>
    <property type="molecule type" value="Genomic_DNA"/>
</dbReference>
<proteinExistence type="predicted"/>
<keyword evidence="2" id="KW-1185">Reference proteome</keyword>
<sequence length="111" mass="12348">MLKDRGGSMVVEVYIVRAVQSHALPLVPNEGVHAAVDEQATGASETFEGCYAPVIEEHNEGDPEYGWADQFLNEIIEDLWFRYGESIGLQPATNDVQADDEVRVEAVTKRR</sequence>
<dbReference type="Proteomes" id="UP001604336">
    <property type="component" value="Unassembled WGS sequence"/>
</dbReference>
<organism evidence="1 2">
    <name type="scientific">Abeliophyllum distichum</name>
    <dbReference type="NCBI Taxonomy" id="126358"/>
    <lineage>
        <taxon>Eukaryota</taxon>
        <taxon>Viridiplantae</taxon>
        <taxon>Streptophyta</taxon>
        <taxon>Embryophyta</taxon>
        <taxon>Tracheophyta</taxon>
        <taxon>Spermatophyta</taxon>
        <taxon>Magnoliopsida</taxon>
        <taxon>eudicotyledons</taxon>
        <taxon>Gunneridae</taxon>
        <taxon>Pentapetalae</taxon>
        <taxon>asterids</taxon>
        <taxon>lamiids</taxon>
        <taxon>Lamiales</taxon>
        <taxon>Oleaceae</taxon>
        <taxon>Forsythieae</taxon>
        <taxon>Abeliophyllum</taxon>
    </lineage>
</organism>
<gene>
    <name evidence="1" type="ORF">Adt_15583</name>
</gene>